<evidence type="ECO:0000256" key="1">
    <source>
        <dbReference type="ARBA" id="ARBA00022603"/>
    </source>
</evidence>
<comment type="function">
    <text evidence="4">Could be a S-adenosyl-L-methionine-dependent methyltransferase.</text>
</comment>
<dbReference type="EMBL" id="MKIQ01000003">
    <property type="protein sequence ID" value="OFI47745.1"/>
    <property type="molecule type" value="Genomic_DNA"/>
</dbReference>
<evidence type="ECO:0000259" key="5">
    <source>
        <dbReference type="Pfam" id="PF08241"/>
    </source>
</evidence>
<keyword evidence="3 4" id="KW-0949">S-adenosyl-L-methionine</keyword>
<dbReference type="Gene3D" id="3.40.50.150">
    <property type="entry name" value="Vaccinia Virus protein VP39"/>
    <property type="match status" value="1"/>
</dbReference>
<dbReference type="CDD" id="cd02440">
    <property type="entry name" value="AdoMet_MTases"/>
    <property type="match status" value="1"/>
</dbReference>
<dbReference type="Pfam" id="PF08241">
    <property type="entry name" value="Methyltransf_11"/>
    <property type="match status" value="1"/>
</dbReference>
<dbReference type="InterPro" id="IPR029063">
    <property type="entry name" value="SAM-dependent_MTases_sf"/>
</dbReference>
<comment type="caution">
    <text evidence="6">The sequence shown here is derived from an EMBL/GenBank/DDBJ whole genome shotgun (WGS) entry which is preliminary data.</text>
</comment>
<keyword evidence="7" id="KW-1185">Reference proteome</keyword>
<feature type="domain" description="Methyltransferase type 11" evidence="5">
    <location>
        <begin position="50"/>
        <end position="145"/>
    </location>
</feature>
<evidence type="ECO:0000313" key="7">
    <source>
        <dbReference type="Proteomes" id="UP000177273"/>
    </source>
</evidence>
<proteinExistence type="inferred from homology"/>
<dbReference type="RefSeq" id="WP_070787143.1">
    <property type="nucleotide sequence ID" value="NZ_MKIQ01000003.1"/>
</dbReference>
<dbReference type="PANTHER" id="PTHR43861">
    <property type="entry name" value="TRANS-ACONITATE 2-METHYLTRANSFERASE-RELATED"/>
    <property type="match status" value="1"/>
</dbReference>
<keyword evidence="2 4" id="KW-0808">Transferase</keyword>
<dbReference type="HAMAP" id="MF_02100">
    <property type="entry name" value="Methyltr_YrrT"/>
    <property type="match status" value="1"/>
</dbReference>
<reference evidence="7" key="1">
    <citation type="submission" date="2016-09" db="EMBL/GenBank/DDBJ databases">
        <title>Draft genome sequence of a novel species of the family Streptococcaceae isolated from flowers.</title>
        <authorList>
            <person name="Chuah L.-O."/>
            <person name="Yap K.-P."/>
            <person name="Thong K.L."/>
            <person name="Liong M.T."/>
            <person name="Ahmad R."/>
            <person name="Rusul G."/>
        </authorList>
    </citation>
    <scope>NUCLEOTIDE SEQUENCE [LARGE SCALE GENOMIC DNA]</scope>
    <source>
        <strain evidence="7">HibF3</strain>
    </source>
</reference>
<dbReference type="OrthoDB" id="465705at2"/>
<dbReference type="EC" id="2.1.1.-" evidence="4"/>
<evidence type="ECO:0000256" key="3">
    <source>
        <dbReference type="ARBA" id="ARBA00022691"/>
    </source>
</evidence>
<evidence type="ECO:0000256" key="4">
    <source>
        <dbReference type="HAMAP-Rule" id="MF_02100"/>
    </source>
</evidence>
<comment type="similarity">
    <text evidence="4">Belongs to the methyltransferase superfamily. YrrT family.</text>
</comment>
<dbReference type="GO" id="GO:0008757">
    <property type="term" value="F:S-adenosylmethionine-dependent methyltransferase activity"/>
    <property type="evidence" value="ECO:0007669"/>
    <property type="project" value="UniProtKB-UniRule"/>
</dbReference>
<accession>A0A9Q5P1Y9</accession>
<gene>
    <name evidence="6" type="ORF">BG262_08590</name>
</gene>
<organism evidence="6 7">
    <name type="scientific">Floricoccus penangensis</name>
    <dbReference type="NCBI Taxonomy" id="1859475"/>
    <lineage>
        <taxon>Bacteria</taxon>
        <taxon>Bacillati</taxon>
        <taxon>Bacillota</taxon>
        <taxon>Bacilli</taxon>
        <taxon>Lactobacillales</taxon>
        <taxon>Streptococcaceae</taxon>
        <taxon>Floricoccus</taxon>
    </lineage>
</organism>
<dbReference type="InterPro" id="IPR013216">
    <property type="entry name" value="Methyltransf_11"/>
</dbReference>
<dbReference type="Proteomes" id="UP000177273">
    <property type="component" value="Unassembled WGS sequence"/>
</dbReference>
<name>A0A9Q5P1Y9_9LACT</name>
<feature type="binding site" evidence="4">
    <location>
        <position position="53"/>
    </location>
    <ligand>
        <name>S-adenosyl-L-methionine</name>
        <dbReference type="ChEBI" id="CHEBI:59789"/>
    </ligand>
</feature>
<feature type="binding site" evidence="4">
    <location>
        <position position="98"/>
    </location>
    <ligand>
        <name>S-adenosyl-L-methionine</name>
        <dbReference type="ChEBI" id="CHEBI:59789"/>
    </ligand>
</feature>
<feature type="binding site" evidence="4">
    <location>
        <position position="74"/>
    </location>
    <ligand>
        <name>S-adenosyl-L-methionine</name>
        <dbReference type="ChEBI" id="CHEBI:59789"/>
    </ligand>
</feature>
<evidence type="ECO:0000256" key="2">
    <source>
        <dbReference type="ARBA" id="ARBA00022679"/>
    </source>
</evidence>
<dbReference type="SUPFAM" id="SSF53335">
    <property type="entry name" value="S-adenosyl-L-methionine-dependent methyltransferases"/>
    <property type="match status" value="1"/>
</dbReference>
<keyword evidence="1 4" id="KW-0489">Methyltransferase</keyword>
<sequence>MGLEFMPIFKDWAVSYDDEVEGHNPQYKDVFEGYWDVITEITNQSGNSILEFGSGTGNLTEKLLQAGKKVYPIEPSQEMRAVAQEKLKDYQVEFLDGDMENFPQPENEVDTIVSNLVFHHLNAAEKNSALAAYNKILPSGGKIIFGDTMFLSQAALDAIIERESSRGFEDLVEDLNREYYPLITDLEEIFRANNFKTNYRQMNNYVWIVIAEKIN</sequence>
<dbReference type="GO" id="GO:0032259">
    <property type="term" value="P:methylation"/>
    <property type="evidence" value="ECO:0007669"/>
    <property type="project" value="UniProtKB-KW"/>
</dbReference>
<dbReference type="AlphaFoldDB" id="A0A9Q5P1Y9"/>
<dbReference type="InterPro" id="IPR023553">
    <property type="entry name" value="Uncharacterised_MeTfrase_YrrT"/>
</dbReference>
<evidence type="ECO:0000313" key="6">
    <source>
        <dbReference type="EMBL" id="OFI47745.1"/>
    </source>
</evidence>
<protein>
    <recommendedName>
        <fullName evidence="4">Uncharacterized methyltransferase BG262_08590</fullName>
        <ecNumber evidence="4">2.1.1.-</ecNumber>
    </recommendedName>
</protein>